<comment type="caution">
    <text evidence="2">The sequence shown here is derived from an EMBL/GenBank/DDBJ whole genome shotgun (WGS) entry which is preliminary data.</text>
</comment>
<organism evidence="2 3">
    <name type="scientific">Pedosphaera parvula (strain Ellin514)</name>
    <dbReference type="NCBI Taxonomy" id="320771"/>
    <lineage>
        <taxon>Bacteria</taxon>
        <taxon>Pseudomonadati</taxon>
        <taxon>Verrucomicrobiota</taxon>
        <taxon>Pedosphaerae</taxon>
        <taxon>Pedosphaerales</taxon>
        <taxon>Pedosphaeraceae</taxon>
        <taxon>Pedosphaera</taxon>
    </lineage>
</organism>
<evidence type="ECO:0000313" key="3">
    <source>
        <dbReference type="Proteomes" id="UP000003688"/>
    </source>
</evidence>
<protein>
    <recommendedName>
        <fullName evidence="4">Lipoprotein</fullName>
    </recommendedName>
</protein>
<keyword evidence="1" id="KW-0732">Signal</keyword>
<dbReference type="AlphaFoldDB" id="B9XPC2"/>
<dbReference type="STRING" id="320771.Cflav_PD0990"/>
<keyword evidence="3" id="KW-1185">Reference proteome</keyword>
<feature type="signal peptide" evidence="1">
    <location>
        <begin position="1"/>
        <end position="23"/>
    </location>
</feature>
<dbReference type="RefSeq" id="WP_007417658.1">
    <property type="nucleotide sequence ID" value="NZ_ABOX02000046.1"/>
</dbReference>
<name>B9XPC2_PEDPL</name>
<dbReference type="EMBL" id="ABOX02000046">
    <property type="protein sequence ID" value="EEF58262.1"/>
    <property type="molecule type" value="Genomic_DNA"/>
</dbReference>
<reference evidence="2 3" key="1">
    <citation type="journal article" date="2011" name="J. Bacteriol.">
        <title>Genome sequence of 'Pedosphaera parvula' Ellin514, an aerobic Verrucomicrobial isolate from pasture soil.</title>
        <authorList>
            <person name="Kant R."/>
            <person name="van Passel M.W."/>
            <person name="Sangwan P."/>
            <person name="Palva A."/>
            <person name="Lucas S."/>
            <person name="Copeland A."/>
            <person name="Lapidus A."/>
            <person name="Glavina Del Rio T."/>
            <person name="Dalin E."/>
            <person name="Tice H."/>
            <person name="Bruce D."/>
            <person name="Goodwin L."/>
            <person name="Pitluck S."/>
            <person name="Chertkov O."/>
            <person name="Larimer F.W."/>
            <person name="Land M.L."/>
            <person name="Hauser L."/>
            <person name="Brettin T.S."/>
            <person name="Detter J.C."/>
            <person name="Han S."/>
            <person name="de Vos W.M."/>
            <person name="Janssen P.H."/>
            <person name="Smidt H."/>
        </authorList>
    </citation>
    <scope>NUCLEOTIDE SEQUENCE [LARGE SCALE GENOMIC DNA]</scope>
    <source>
        <strain evidence="2 3">Ellin514</strain>
    </source>
</reference>
<accession>B9XPC2</accession>
<feature type="chain" id="PRO_5002893139" description="Lipoprotein" evidence="1">
    <location>
        <begin position="24"/>
        <end position="193"/>
    </location>
</feature>
<evidence type="ECO:0000313" key="2">
    <source>
        <dbReference type="EMBL" id="EEF58262.1"/>
    </source>
</evidence>
<gene>
    <name evidence="2" type="ORF">Cflav_PD0990</name>
</gene>
<dbReference type="Proteomes" id="UP000003688">
    <property type="component" value="Unassembled WGS sequence"/>
</dbReference>
<evidence type="ECO:0008006" key="4">
    <source>
        <dbReference type="Google" id="ProtNLM"/>
    </source>
</evidence>
<proteinExistence type="predicted"/>
<dbReference type="PROSITE" id="PS51257">
    <property type="entry name" value="PROKAR_LIPOPROTEIN"/>
    <property type="match status" value="1"/>
</dbReference>
<evidence type="ECO:0000256" key="1">
    <source>
        <dbReference type="SAM" id="SignalP"/>
    </source>
</evidence>
<sequence length="193" mass="21953" precursor="true">MRNKQNFGLAISFILLCMTSSCSLIRFYSGPQGDGSGQSTPISARHAEEKYTEWCNFPGYIIPRICAYYQLHPERFKPIGHGEEIEIEGFAAFVQNDDYFKMGHRSSSWAGKLKDPWGDPVHFVQDLNMDGIIEAGGVRRPVWNEDVNGKVEFTNQDHHFGILKQSPFKVPYGIPEERIFAVTFHDARPQKAP</sequence>